<evidence type="ECO:0000313" key="1">
    <source>
        <dbReference type="EMBL" id="PIA35728.1"/>
    </source>
</evidence>
<keyword evidence="2" id="KW-1185">Reference proteome</keyword>
<dbReference type="Proteomes" id="UP000230069">
    <property type="component" value="Unassembled WGS sequence"/>
</dbReference>
<reference evidence="1 2" key="1">
    <citation type="submission" date="2017-09" db="EMBL/GenBank/DDBJ databases">
        <title>WGS assembly of Aquilegia coerulea Goldsmith.</title>
        <authorList>
            <person name="Hodges S."/>
            <person name="Kramer E."/>
            <person name="Nordborg M."/>
            <person name="Tomkins J."/>
            <person name="Borevitz J."/>
            <person name="Derieg N."/>
            <person name="Yan J."/>
            <person name="Mihaltcheva S."/>
            <person name="Hayes R.D."/>
            <person name="Rokhsar D."/>
        </authorList>
    </citation>
    <scope>NUCLEOTIDE SEQUENCE [LARGE SCALE GENOMIC DNA]</scope>
    <source>
        <strain evidence="2">cv. Goldsmith</strain>
    </source>
</reference>
<accession>A0A2G5CWU1</accession>
<dbReference type="EMBL" id="KZ305052">
    <property type="protein sequence ID" value="PIA35728.1"/>
    <property type="molecule type" value="Genomic_DNA"/>
</dbReference>
<evidence type="ECO:0000313" key="2">
    <source>
        <dbReference type="Proteomes" id="UP000230069"/>
    </source>
</evidence>
<organism evidence="1 2">
    <name type="scientific">Aquilegia coerulea</name>
    <name type="common">Rocky mountain columbine</name>
    <dbReference type="NCBI Taxonomy" id="218851"/>
    <lineage>
        <taxon>Eukaryota</taxon>
        <taxon>Viridiplantae</taxon>
        <taxon>Streptophyta</taxon>
        <taxon>Embryophyta</taxon>
        <taxon>Tracheophyta</taxon>
        <taxon>Spermatophyta</taxon>
        <taxon>Magnoliopsida</taxon>
        <taxon>Ranunculales</taxon>
        <taxon>Ranunculaceae</taxon>
        <taxon>Thalictroideae</taxon>
        <taxon>Aquilegia</taxon>
    </lineage>
</organism>
<sequence>MSGHTVTCDAHAKAWFALISQSQFLAFYEDNQVAELLLQLNGSARTWILSLDTFVYGPDSIAQSSC</sequence>
<proteinExistence type="predicted"/>
<dbReference type="InParanoid" id="A0A2G5CWU1"/>
<dbReference type="AlphaFoldDB" id="A0A2G5CWU1"/>
<protein>
    <submittedName>
        <fullName evidence="1">Uncharacterized protein</fullName>
    </submittedName>
</protein>
<name>A0A2G5CWU1_AQUCA</name>
<gene>
    <name evidence="1" type="ORF">AQUCO_03500230v1</name>
</gene>